<name>A0A0A8YWU4_ARUDO</name>
<proteinExistence type="predicted"/>
<dbReference type="EMBL" id="GBRH01266849">
    <property type="protein sequence ID" value="JAD31046.1"/>
    <property type="molecule type" value="Transcribed_RNA"/>
</dbReference>
<protein>
    <submittedName>
        <fullName evidence="2">Uncharacterized protein</fullName>
    </submittedName>
</protein>
<dbReference type="AlphaFoldDB" id="A0A0A8YWU4"/>
<reference evidence="2" key="2">
    <citation type="journal article" date="2015" name="Data Brief">
        <title>Shoot transcriptome of the giant reed, Arundo donax.</title>
        <authorList>
            <person name="Barrero R.A."/>
            <person name="Guerrero F.D."/>
            <person name="Moolhuijzen P."/>
            <person name="Goolsby J.A."/>
            <person name="Tidwell J."/>
            <person name="Bellgard S.E."/>
            <person name="Bellgard M.I."/>
        </authorList>
    </citation>
    <scope>NUCLEOTIDE SEQUENCE</scope>
    <source>
        <tissue evidence="2">Shoot tissue taken approximately 20 cm above the soil surface</tissue>
    </source>
</reference>
<feature type="chain" id="PRO_5002043479" evidence="1">
    <location>
        <begin position="21"/>
        <end position="43"/>
    </location>
</feature>
<feature type="signal peptide" evidence="1">
    <location>
        <begin position="1"/>
        <end position="20"/>
    </location>
</feature>
<keyword evidence="1" id="KW-0732">Signal</keyword>
<evidence type="ECO:0000256" key="1">
    <source>
        <dbReference type="SAM" id="SignalP"/>
    </source>
</evidence>
<sequence>MPSTSRIFTITLTMIHYIRCLLKVQIQVTPASISTGTKPTKSP</sequence>
<evidence type="ECO:0000313" key="2">
    <source>
        <dbReference type="EMBL" id="JAD31046.1"/>
    </source>
</evidence>
<organism evidence="2">
    <name type="scientific">Arundo donax</name>
    <name type="common">Giant reed</name>
    <name type="synonym">Donax arundinaceus</name>
    <dbReference type="NCBI Taxonomy" id="35708"/>
    <lineage>
        <taxon>Eukaryota</taxon>
        <taxon>Viridiplantae</taxon>
        <taxon>Streptophyta</taxon>
        <taxon>Embryophyta</taxon>
        <taxon>Tracheophyta</taxon>
        <taxon>Spermatophyta</taxon>
        <taxon>Magnoliopsida</taxon>
        <taxon>Liliopsida</taxon>
        <taxon>Poales</taxon>
        <taxon>Poaceae</taxon>
        <taxon>PACMAD clade</taxon>
        <taxon>Arundinoideae</taxon>
        <taxon>Arundineae</taxon>
        <taxon>Arundo</taxon>
    </lineage>
</organism>
<accession>A0A0A8YWU4</accession>
<reference evidence="2" key="1">
    <citation type="submission" date="2014-09" db="EMBL/GenBank/DDBJ databases">
        <authorList>
            <person name="Magalhaes I.L.F."/>
            <person name="Oliveira U."/>
            <person name="Santos F.R."/>
            <person name="Vidigal T.H.D.A."/>
            <person name="Brescovit A.D."/>
            <person name="Santos A.J."/>
        </authorList>
    </citation>
    <scope>NUCLEOTIDE SEQUENCE</scope>
    <source>
        <tissue evidence="2">Shoot tissue taken approximately 20 cm above the soil surface</tissue>
    </source>
</reference>